<dbReference type="EMBL" id="CADCTP010000316">
    <property type="protein sequence ID" value="CAA9280023.1"/>
    <property type="molecule type" value="Genomic_DNA"/>
</dbReference>
<organism evidence="2">
    <name type="scientific">uncultured Mycobacteriales bacterium</name>
    <dbReference type="NCBI Taxonomy" id="581187"/>
    <lineage>
        <taxon>Bacteria</taxon>
        <taxon>Bacillati</taxon>
        <taxon>Actinomycetota</taxon>
        <taxon>Actinomycetes</taxon>
        <taxon>Mycobacteriales</taxon>
        <taxon>environmental samples</taxon>
    </lineage>
</organism>
<gene>
    <name evidence="2" type="ORF">AVDCRST_MAG41-3539</name>
</gene>
<reference evidence="2" key="1">
    <citation type="submission" date="2020-02" db="EMBL/GenBank/DDBJ databases">
        <authorList>
            <person name="Meier V. D."/>
        </authorList>
    </citation>
    <scope>NUCLEOTIDE SEQUENCE</scope>
    <source>
        <strain evidence="2">AVDCRST_MAG41</strain>
    </source>
</reference>
<feature type="compositionally biased region" description="Basic and acidic residues" evidence="1">
    <location>
        <begin position="79"/>
        <end position="99"/>
    </location>
</feature>
<accession>A0A6J4JIG6</accession>
<evidence type="ECO:0000313" key="2">
    <source>
        <dbReference type="EMBL" id="CAA9280023.1"/>
    </source>
</evidence>
<name>A0A6J4JIG6_9ACTN</name>
<proteinExistence type="predicted"/>
<feature type="compositionally biased region" description="Low complexity" evidence="1">
    <location>
        <begin position="64"/>
        <end position="74"/>
    </location>
</feature>
<protein>
    <submittedName>
        <fullName evidence="2">Uncharacterized protein</fullName>
    </submittedName>
</protein>
<feature type="region of interest" description="Disordered" evidence="1">
    <location>
        <begin position="1"/>
        <end position="126"/>
    </location>
</feature>
<feature type="non-terminal residue" evidence="2">
    <location>
        <position position="126"/>
    </location>
</feature>
<feature type="non-terminal residue" evidence="2">
    <location>
        <position position="1"/>
    </location>
</feature>
<dbReference type="AlphaFoldDB" id="A0A6J4JIG6"/>
<sequence length="126" mass="13255">AVRPGPDPARLRGAPAPRRPRPAGPDPARGRPGHRRPAGGHALGGPGRRRAARHRADPVPGRVGAPHPAGAPNRRAGRARPEQQGDRRAPLPVAADRRRTPPPRLPEAGHRHPGGAAGRPHHGRLL</sequence>
<evidence type="ECO:0000256" key="1">
    <source>
        <dbReference type="SAM" id="MobiDB-lite"/>
    </source>
</evidence>